<keyword evidence="2" id="KW-1133">Transmembrane helix</keyword>
<evidence type="ECO:0000256" key="1">
    <source>
        <dbReference type="SAM" id="MobiDB-lite"/>
    </source>
</evidence>
<feature type="transmembrane region" description="Helical" evidence="2">
    <location>
        <begin position="204"/>
        <end position="226"/>
    </location>
</feature>
<keyword evidence="2" id="KW-0472">Membrane</keyword>
<feature type="compositionally biased region" description="Polar residues" evidence="1">
    <location>
        <begin position="117"/>
        <end position="135"/>
    </location>
</feature>
<protein>
    <submittedName>
        <fullName evidence="3">Uncharacterized protein</fullName>
    </submittedName>
</protein>
<feature type="compositionally biased region" description="Polar residues" evidence="1">
    <location>
        <begin position="14"/>
        <end position="24"/>
    </location>
</feature>
<feature type="compositionally biased region" description="Basic and acidic residues" evidence="1">
    <location>
        <begin position="690"/>
        <end position="700"/>
    </location>
</feature>
<sequence length="737" mass="78924">MIIPPDPEKDPNIFRQSATPSTYGAPSEHSYFEGSAWDAESLPPYEGQRRSRLSVDNDLGTAPALAGSSSREGDVFSDENAAQQPQLETRDRGRRPGLGVVIPPEPTHSYRDRHSPTDSAGSLTPTAARASSSSLPSFHTHHGAVLLHGGSHISRSPSIVSTTRTTLPVASTSKLWESSASKEKHVLFAASPTFRRWWKRWRRWVQGAVVLVLIAVALVIGLLVGMRQAGVSKHGVSAAPWEDNDGTPRHVAIWGWNDPFNLTYTEARDGPSPTDGNLTNCNRFTPLKSSSAYSSLFTPFSATSVYMTTFNFPLQANASAPSDLFINARGLGSTGTITFVGSDGSDDLKNSAPEGNITVDVIVKYAGLQALDSMLKVCEMNRGEGGVGVGIYSPLQTDNKITDRSLLNPNYIPTTHIVIRVPASIYNQDAPFTYFPSLSFGLDYMHLSLGDLEGIAQFGELNLSNDSGGVSAGYVALQAGNIEAKGDIRGQWNVSEGIFVNVSSGNILADIILHDPSAASDNSTTLDSTNSDSDFAIVRRKSASASSKHRVNTGFCTVDGSLYVRYLHQPTTVALSSLVSTLHGHISLHLHPNFVGPFAAKTVWGEIRIPDPSPVPDYDPTWQGRHRAVSLGQITVQSNSSFARAGMNATVLQNSTNTITGAAYWADLVSTNQDWSAQSTGGDAVAGNSRRSEKRGDGKTTVRYKTVDEVQDQAGADGDEVVVLGAWGNVAMAFDGS</sequence>
<keyword evidence="2" id="KW-0812">Transmembrane</keyword>
<name>A0A1E3HFZ5_9TREE</name>
<dbReference type="AlphaFoldDB" id="A0A1E3HFZ5"/>
<keyword evidence="4" id="KW-1185">Reference proteome</keyword>
<dbReference type="STRING" id="1295533.A0A1E3HFZ5"/>
<organism evidence="3 4">
    <name type="scientific">Cryptococcus amylolentus CBS 6039</name>
    <dbReference type="NCBI Taxonomy" id="1295533"/>
    <lineage>
        <taxon>Eukaryota</taxon>
        <taxon>Fungi</taxon>
        <taxon>Dikarya</taxon>
        <taxon>Basidiomycota</taxon>
        <taxon>Agaricomycotina</taxon>
        <taxon>Tremellomycetes</taxon>
        <taxon>Tremellales</taxon>
        <taxon>Cryptococcaceae</taxon>
        <taxon>Cryptococcus</taxon>
    </lineage>
</organism>
<evidence type="ECO:0000256" key="2">
    <source>
        <dbReference type="SAM" id="Phobius"/>
    </source>
</evidence>
<feature type="compositionally biased region" description="Basic and acidic residues" evidence="1">
    <location>
        <begin position="1"/>
        <end position="12"/>
    </location>
</feature>
<accession>A0A1E3HFZ5</accession>
<evidence type="ECO:0000313" key="3">
    <source>
        <dbReference type="EMBL" id="ODN75247.1"/>
    </source>
</evidence>
<proteinExistence type="predicted"/>
<dbReference type="EMBL" id="AWGJ01000010">
    <property type="protein sequence ID" value="ODN75247.1"/>
    <property type="molecule type" value="Genomic_DNA"/>
</dbReference>
<dbReference type="RefSeq" id="XP_018990897.1">
    <property type="nucleotide sequence ID" value="XM_019140922.1"/>
</dbReference>
<dbReference type="Proteomes" id="UP000094065">
    <property type="component" value="Unassembled WGS sequence"/>
</dbReference>
<feature type="region of interest" description="Disordered" evidence="1">
    <location>
        <begin position="676"/>
        <end position="700"/>
    </location>
</feature>
<reference evidence="3 4" key="1">
    <citation type="submission" date="2016-06" db="EMBL/GenBank/DDBJ databases">
        <title>Evolution of pathogenesis and genome organization in the Tremellales.</title>
        <authorList>
            <person name="Cuomo C."/>
            <person name="Litvintseva A."/>
            <person name="Heitman J."/>
            <person name="Chen Y."/>
            <person name="Sun S."/>
            <person name="Springer D."/>
            <person name="Dromer F."/>
            <person name="Young S."/>
            <person name="Zeng Q."/>
            <person name="Chapman S."/>
            <person name="Gujja S."/>
            <person name="Saif S."/>
            <person name="Birren B."/>
        </authorList>
    </citation>
    <scope>NUCLEOTIDE SEQUENCE [LARGE SCALE GENOMIC DNA]</scope>
    <source>
        <strain evidence="3 4">CBS 6039</strain>
    </source>
</reference>
<gene>
    <name evidence="3" type="ORF">L202_06439</name>
</gene>
<feature type="region of interest" description="Disordered" evidence="1">
    <location>
        <begin position="1"/>
        <end position="135"/>
    </location>
</feature>
<evidence type="ECO:0000313" key="4">
    <source>
        <dbReference type="Proteomes" id="UP000094065"/>
    </source>
</evidence>
<dbReference type="GeneID" id="30157748"/>
<dbReference type="OrthoDB" id="5570013at2759"/>
<comment type="caution">
    <text evidence="3">The sequence shown here is derived from an EMBL/GenBank/DDBJ whole genome shotgun (WGS) entry which is preliminary data.</text>
</comment>